<proteinExistence type="predicted"/>
<evidence type="ECO:0000256" key="1">
    <source>
        <dbReference type="ARBA" id="ARBA00022676"/>
    </source>
</evidence>
<accession>A0A7D8ALX1</accession>
<evidence type="ECO:0000313" key="4">
    <source>
        <dbReference type="EMBL" id="QMU97428.1"/>
    </source>
</evidence>
<name>A0A7D8ALX1_9MICO</name>
<keyword evidence="1" id="KW-0328">Glycosyltransferase</keyword>
<dbReference type="RefSeq" id="WP_182252426.1">
    <property type="nucleotide sequence ID" value="NZ_CP043732.1"/>
</dbReference>
<feature type="domain" description="Glycosyl transferase family 1" evidence="3">
    <location>
        <begin position="228"/>
        <end position="386"/>
    </location>
</feature>
<dbReference type="Proteomes" id="UP000515708">
    <property type="component" value="Chromosome"/>
</dbReference>
<dbReference type="AlphaFoldDB" id="A0A7D8ALX1"/>
<dbReference type="PANTHER" id="PTHR12526">
    <property type="entry name" value="GLYCOSYLTRANSFERASE"/>
    <property type="match status" value="1"/>
</dbReference>
<dbReference type="EMBL" id="CP043732">
    <property type="protein sequence ID" value="QMU97428.1"/>
    <property type="molecule type" value="Genomic_DNA"/>
</dbReference>
<organism evidence="4 5">
    <name type="scientific">Microbacterium esteraromaticum</name>
    <dbReference type="NCBI Taxonomy" id="57043"/>
    <lineage>
        <taxon>Bacteria</taxon>
        <taxon>Bacillati</taxon>
        <taxon>Actinomycetota</taxon>
        <taxon>Actinomycetes</taxon>
        <taxon>Micrococcales</taxon>
        <taxon>Microbacteriaceae</taxon>
        <taxon>Microbacterium</taxon>
    </lineage>
</organism>
<dbReference type="InterPro" id="IPR001296">
    <property type="entry name" value="Glyco_trans_1"/>
</dbReference>
<evidence type="ECO:0000259" key="3">
    <source>
        <dbReference type="Pfam" id="PF00534"/>
    </source>
</evidence>
<gene>
    <name evidence="4" type="ORF">FVO59_09515</name>
</gene>
<dbReference type="PANTHER" id="PTHR12526:SF629">
    <property type="entry name" value="TEICHURONIC ACID BIOSYNTHESIS GLYCOSYLTRANSFERASE TUAH-RELATED"/>
    <property type="match status" value="1"/>
</dbReference>
<dbReference type="SUPFAM" id="SSF53756">
    <property type="entry name" value="UDP-Glycosyltransferase/glycogen phosphorylase"/>
    <property type="match status" value="1"/>
</dbReference>
<protein>
    <submittedName>
        <fullName evidence="4">Glycosyltransferase</fullName>
    </submittedName>
</protein>
<reference evidence="4 5" key="1">
    <citation type="journal article" date="2020" name="Front. Microbiol.">
        <title>Design of Bacterial Strain-Specific qPCR Assays Using NGS Data and Publicly Available Resources and Its Application to Track Biocontrol Strains.</title>
        <authorList>
            <person name="Hernandez I."/>
            <person name="Sant C."/>
            <person name="Martinez R."/>
            <person name="Fernandez C."/>
        </authorList>
    </citation>
    <scope>NUCLEOTIDE SEQUENCE [LARGE SCALE GENOMIC DNA]</scope>
    <source>
        <strain evidence="4 5">B24</strain>
    </source>
</reference>
<evidence type="ECO:0000313" key="5">
    <source>
        <dbReference type="Proteomes" id="UP000515708"/>
    </source>
</evidence>
<evidence type="ECO:0000256" key="2">
    <source>
        <dbReference type="ARBA" id="ARBA00022679"/>
    </source>
</evidence>
<dbReference type="GO" id="GO:0016757">
    <property type="term" value="F:glycosyltransferase activity"/>
    <property type="evidence" value="ECO:0007669"/>
    <property type="project" value="UniProtKB-KW"/>
</dbReference>
<keyword evidence="2 4" id="KW-0808">Transferase</keyword>
<sequence length="417" mass="46183">MAKRLVLLTNYYPFFRGEEYVERELTHLVERFDQVLVVPTMRSASMSQTRVLPPGAVLVDTRYDSGMAAKARQLRAGFPHRAKPIGSTPWNLPVRIAYESYFEGRSREVAARVASALRDRDLSDQDSILIYSYWLYVTARVGMLLAEGPLATWRPRVVSRAHGYDINAAASPVNYLPARSRLLTGLDAVFPVAEYSARRLRAEYPEHAPKVGVRRLGVVPAGTSPVSDRTSRVIVTCSTIRPLKRLELVAEAVARLRSDGLDVRWVHLGWGAEKYASTLVESSRRLLGDAVQFRGHIDNGEIGEWYRAAGASAFVNVSTSEGVPVSVMEAMRAGVPVVVTDVGGTTELLPQGWPYVLDAGCAAADLAEAIRDVLELPDDEYRRLGTSMRREWAENWNGDVVFGDFADELIELMDADG</sequence>
<dbReference type="Pfam" id="PF00534">
    <property type="entry name" value="Glycos_transf_1"/>
    <property type="match status" value="1"/>
</dbReference>
<dbReference type="Gene3D" id="3.40.50.2000">
    <property type="entry name" value="Glycogen Phosphorylase B"/>
    <property type="match status" value="2"/>
</dbReference>